<protein>
    <submittedName>
        <fullName evidence="1">RepA</fullName>
    </submittedName>
</protein>
<keyword evidence="2" id="KW-1185">Reference proteome</keyword>
<dbReference type="GeneID" id="27815475"/>
<name>A0A168MG03_9VIRU</name>
<evidence type="ECO:0000313" key="1">
    <source>
        <dbReference type="EMBL" id="ANC51576.1"/>
    </source>
</evidence>
<organism evidence="1 2">
    <name type="scientific">Chicken associated gemycircularvirus 2</name>
    <dbReference type="NCBI Taxonomy" id="1985377"/>
    <lineage>
        <taxon>Viruses</taxon>
        <taxon>Monodnaviria</taxon>
        <taxon>Shotokuvirae</taxon>
        <taxon>Cressdnaviricota</taxon>
        <taxon>Repensiviricetes</taxon>
        <taxon>Geplafuvirales</taxon>
        <taxon>Genomoviridae</taxon>
        <taxon>Gemycircularvirus</taxon>
        <taxon>Gemycircularvirus chicas2</taxon>
    </lineage>
</organism>
<proteinExistence type="predicted"/>
<dbReference type="RefSeq" id="YP_009252351.1">
    <property type="nucleotide sequence ID" value="NC_030140.1"/>
</dbReference>
<accession>A0A168MG03</accession>
<evidence type="ECO:0000313" key="2">
    <source>
        <dbReference type="Proteomes" id="UP000202578"/>
    </source>
</evidence>
<dbReference type="OrthoDB" id="9195at10239"/>
<dbReference type="KEGG" id="vg:27815475"/>
<sequence>MPATSLLHTRSAVLLMSGPLTTILDLLERSVSWDEKFMLMEVLISMFSAISAESFDPDEPISLMCRVITQTSSDLKETLERVRVTQQKMETLSPVGSPWNPCPLRSFQALKIRGLRSSAAKVERNFMRLLTTSVRGISSPDLEAFTHTPSGSGLRSAWATNVPPGSCLAMELFLTWLATEREFWMYEVSGSCASTLCAHGPSPPGASSPGGGPRASLESRARWNRSILGVLALTLISWKSENPGHLRSSFDR</sequence>
<dbReference type="Proteomes" id="UP000202578">
    <property type="component" value="Segment"/>
</dbReference>
<dbReference type="EMBL" id="KT862242">
    <property type="protein sequence ID" value="ANC51576.1"/>
    <property type="molecule type" value="Genomic_DNA"/>
</dbReference>
<reference evidence="1 2" key="1">
    <citation type="journal article" date="2016" name="Infect. Genet. Evol.">
        <title>Circular replication-associated protein encoding DNA viruses identified in the faecal matter of various animals in New Zealand.</title>
        <authorList>
            <person name="Steel O."/>
            <person name="Kraberger S."/>
            <person name="Sikorski A."/>
            <person name="Young L.M."/>
            <person name="Catchpole R.J."/>
            <person name="Stevens A.J."/>
            <person name="Ladley J.J."/>
            <person name="Coray D.S."/>
            <person name="Stainton D."/>
            <person name="Dayaram A."/>
            <person name="Julian L."/>
            <person name="van Bysterveldt K."/>
            <person name="Varsani A."/>
        </authorList>
    </citation>
    <scope>NUCLEOTIDE SEQUENCE [LARGE SCALE GENOMIC DNA]</scope>
    <source>
        <strain evidence="1">27_Fec16497_chicken</strain>
    </source>
</reference>